<feature type="transmembrane region" description="Helical" evidence="9">
    <location>
        <begin position="97"/>
        <end position="116"/>
    </location>
</feature>
<comment type="cofactor">
    <cofactor evidence="1">
        <name>FAD</name>
        <dbReference type="ChEBI" id="CHEBI:57692"/>
    </cofactor>
</comment>
<dbReference type="GO" id="GO:0046872">
    <property type="term" value="F:metal ion binding"/>
    <property type="evidence" value="ECO:0007669"/>
    <property type="project" value="UniProtKB-KW"/>
</dbReference>
<evidence type="ECO:0000256" key="3">
    <source>
        <dbReference type="ARBA" id="ARBA00022714"/>
    </source>
</evidence>
<organism evidence="12 13">
    <name type="scientific">Williamsia marianensis</name>
    <dbReference type="NCBI Taxonomy" id="85044"/>
    <lineage>
        <taxon>Bacteria</taxon>
        <taxon>Bacillati</taxon>
        <taxon>Actinomycetota</taxon>
        <taxon>Actinomycetes</taxon>
        <taxon>Mycobacteriales</taxon>
        <taxon>Nocardiaceae</taxon>
        <taxon>Williamsia</taxon>
    </lineage>
</organism>
<evidence type="ECO:0000313" key="12">
    <source>
        <dbReference type="EMBL" id="RKR95155.1"/>
    </source>
</evidence>
<gene>
    <name evidence="12" type="ORF">DFJ75_1966</name>
</gene>
<evidence type="ECO:0000256" key="7">
    <source>
        <dbReference type="ARBA" id="ARBA00023004"/>
    </source>
</evidence>
<dbReference type="InterPro" id="IPR036010">
    <property type="entry name" value="2Fe-2S_ferredoxin-like_sf"/>
</dbReference>
<sequence>MSTMTEQPSFAAPDSTLPLPDPGERVPTLSWPIVGIFTLSLAVFAGASVAAVNHAVPATATIAASSVAIFMMFTVLHDASHYSISSHRWVNVAFGRGAMLFVSPLISFSAFAFIHIEHHRNTNDDDSDPDHFVSAATYWQLPFRFPIMDLPYLSCLARNIKRRPRSEIAETAFLMSATVIAIAAAAVSGHLWMFAVVYLIPSRVAMFVLAWWFDWLPHHDLDDTPRENRYRTTRNRMGSEWILTPLLLSQNYHLVHHLHPSIPFYRYVAAWRRNEDAYLERGAAIGTVFGQQLDPQEYREWKQLNGKTIPLLPIRRIHTTGAGTRTTHPLTVSGIEQLTYNSVRVTFEIPDSLREEFRFKPGQHITIHHRVDGQPVRRNYSICTSTTSGVLAIGIRKVDGGTFSTYAVDNLRVGDILEVEPPAGTFGAPRESVTSDHHVAVAAGSGITPILSLVATTLETTPNSRFRLFYGNRSAESTMFATELYELATRYPERLRVFHIRSKQPDHPEGLSGRINTPLIVKLLDADVTAIGTWYLCGPTDLITSVRSDLLANGVPSEQVHVELFGGATRAAKAGDELESTVSIKLSGADHQLTSTRGSSVLEAALANKINVPYSCLGGACGTCRAKVTSGSVSMDQNLALSETEVKQGFVLTCQSHPITDTVAVDYDSRPT</sequence>
<evidence type="ECO:0000256" key="9">
    <source>
        <dbReference type="SAM" id="Phobius"/>
    </source>
</evidence>
<evidence type="ECO:0000313" key="13">
    <source>
        <dbReference type="Proteomes" id="UP000274762"/>
    </source>
</evidence>
<dbReference type="PROSITE" id="PS51384">
    <property type="entry name" value="FAD_FR"/>
    <property type="match status" value="1"/>
</dbReference>
<feature type="domain" description="2Fe-2S ferredoxin-type" evidence="10">
    <location>
        <begin position="580"/>
        <end position="671"/>
    </location>
</feature>
<dbReference type="GO" id="GO:0050660">
    <property type="term" value="F:flavin adenine dinucleotide binding"/>
    <property type="evidence" value="ECO:0007669"/>
    <property type="project" value="TreeGrafter"/>
</dbReference>
<feature type="domain" description="FAD-binding FR-type" evidence="11">
    <location>
        <begin position="325"/>
        <end position="429"/>
    </location>
</feature>
<dbReference type="GO" id="GO:0051537">
    <property type="term" value="F:2 iron, 2 sulfur cluster binding"/>
    <property type="evidence" value="ECO:0007669"/>
    <property type="project" value="UniProtKB-KW"/>
</dbReference>
<dbReference type="InterPro" id="IPR017927">
    <property type="entry name" value="FAD-bd_FR_type"/>
</dbReference>
<evidence type="ECO:0000256" key="1">
    <source>
        <dbReference type="ARBA" id="ARBA00001974"/>
    </source>
</evidence>
<dbReference type="InterPro" id="IPR001041">
    <property type="entry name" value="2Fe-2S_ferredoxin-type"/>
</dbReference>
<proteinExistence type="predicted"/>
<evidence type="ECO:0000256" key="4">
    <source>
        <dbReference type="ARBA" id="ARBA00022723"/>
    </source>
</evidence>
<comment type="caution">
    <text evidence="12">The sequence shown here is derived from an EMBL/GenBank/DDBJ whole genome shotgun (WGS) entry which is preliminary data.</text>
</comment>
<dbReference type="Proteomes" id="UP000274762">
    <property type="component" value="Unassembled WGS sequence"/>
</dbReference>
<dbReference type="Pfam" id="PF00111">
    <property type="entry name" value="Fer2"/>
    <property type="match status" value="1"/>
</dbReference>
<dbReference type="GO" id="GO:0016491">
    <property type="term" value="F:oxidoreductase activity"/>
    <property type="evidence" value="ECO:0007669"/>
    <property type="project" value="UniProtKB-KW"/>
</dbReference>
<dbReference type="PANTHER" id="PTHR47354:SF8">
    <property type="entry name" value="1,2-PHENYLACETYL-COA EPOXIDASE, SUBUNIT E"/>
    <property type="match status" value="1"/>
</dbReference>
<dbReference type="AlphaFoldDB" id="A0A495K2Y8"/>
<keyword evidence="5" id="KW-0274">FAD</keyword>
<dbReference type="EMBL" id="RBKV01000001">
    <property type="protein sequence ID" value="RKR95155.1"/>
    <property type="molecule type" value="Genomic_DNA"/>
</dbReference>
<feature type="transmembrane region" description="Helical" evidence="9">
    <location>
        <begin position="29"/>
        <end position="51"/>
    </location>
</feature>
<keyword evidence="6" id="KW-0560">Oxidoreductase</keyword>
<dbReference type="InterPro" id="IPR006058">
    <property type="entry name" value="2Fe2S_fd_BS"/>
</dbReference>
<protein>
    <submittedName>
        <fullName evidence="12">Ring-1,2-phenylacetyl-CoA epoxidase subunit PaaE</fullName>
    </submittedName>
</protein>
<keyword evidence="2" id="KW-0285">Flavoprotein</keyword>
<dbReference type="InterPro" id="IPR005804">
    <property type="entry name" value="FA_desaturase_dom"/>
</dbReference>
<evidence type="ECO:0000259" key="10">
    <source>
        <dbReference type="PROSITE" id="PS51085"/>
    </source>
</evidence>
<feature type="transmembrane region" description="Helical" evidence="9">
    <location>
        <begin position="168"/>
        <end position="186"/>
    </location>
</feature>
<dbReference type="Pfam" id="PF00487">
    <property type="entry name" value="FA_desaturase"/>
    <property type="match status" value="1"/>
</dbReference>
<name>A0A495K2Y8_WILMA</name>
<dbReference type="PROSITE" id="PS51085">
    <property type="entry name" value="2FE2S_FER_2"/>
    <property type="match status" value="1"/>
</dbReference>
<dbReference type="Pfam" id="PF00175">
    <property type="entry name" value="NAD_binding_1"/>
    <property type="match status" value="1"/>
</dbReference>
<keyword evidence="8" id="KW-0411">Iron-sulfur</keyword>
<dbReference type="InterPro" id="IPR001433">
    <property type="entry name" value="OxRdtase_FAD/NAD-bd"/>
</dbReference>
<dbReference type="InterPro" id="IPR039261">
    <property type="entry name" value="FNR_nucleotide-bd"/>
</dbReference>
<dbReference type="SUPFAM" id="SSF52343">
    <property type="entry name" value="Ferredoxin reductase-like, C-terminal NADP-linked domain"/>
    <property type="match status" value="1"/>
</dbReference>
<reference evidence="12 13" key="1">
    <citation type="submission" date="2018-10" db="EMBL/GenBank/DDBJ databases">
        <title>Sequencing the genomes of 1000 actinobacteria strains.</title>
        <authorList>
            <person name="Klenk H.-P."/>
        </authorList>
    </citation>
    <scope>NUCLEOTIDE SEQUENCE [LARGE SCALE GENOMIC DNA]</scope>
    <source>
        <strain evidence="12 13">DSM 44343</strain>
    </source>
</reference>
<dbReference type="PANTHER" id="PTHR47354">
    <property type="entry name" value="NADH OXIDOREDUCTASE HCR"/>
    <property type="match status" value="1"/>
</dbReference>
<dbReference type="PROSITE" id="PS00197">
    <property type="entry name" value="2FE2S_FER_1"/>
    <property type="match status" value="1"/>
</dbReference>
<dbReference type="Gene3D" id="2.40.30.10">
    <property type="entry name" value="Translation factors"/>
    <property type="match status" value="1"/>
</dbReference>
<accession>A0A495K2Y8</accession>
<keyword evidence="9" id="KW-0812">Transmembrane</keyword>
<dbReference type="InterPro" id="IPR050415">
    <property type="entry name" value="MRET"/>
</dbReference>
<evidence type="ECO:0000256" key="2">
    <source>
        <dbReference type="ARBA" id="ARBA00022630"/>
    </source>
</evidence>
<keyword evidence="3" id="KW-0001">2Fe-2S</keyword>
<evidence type="ECO:0000256" key="8">
    <source>
        <dbReference type="ARBA" id="ARBA00023014"/>
    </source>
</evidence>
<dbReference type="PRINTS" id="PR00410">
    <property type="entry name" value="PHEHYDRXLASE"/>
</dbReference>
<dbReference type="SUPFAM" id="SSF54292">
    <property type="entry name" value="2Fe-2S ferredoxin-like"/>
    <property type="match status" value="1"/>
</dbReference>
<dbReference type="PRINTS" id="PR00371">
    <property type="entry name" value="FPNCR"/>
</dbReference>
<dbReference type="CDD" id="cd06214">
    <property type="entry name" value="PA_degradation_oxidoreductase_like"/>
    <property type="match status" value="1"/>
</dbReference>
<dbReference type="Gene3D" id="3.10.20.30">
    <property type="match status" value="1"/>
</dbReference>
<evidence type="ECO:0000259" key="11">
    <source>
        <dbReference type="PROSITE" id="PS51384"/>
    </source>
</evidence>
<dbReference type="Pfam" id="PF00970">
    <property type="entry name" value="FAD_binding_6"/>
    <property type="match status" value="1"/>
</dbReference>
<dbReference type="InterPro" id="IPR017938">
    <property type="entry name" value="Riboflavin_synthase-like_b-brl"/>
</dbReference>
<keyword evidence="9" id="KW-1133">Transmembrane helix</keyword>
<dbReference type="InterPro" id="IPR012675">
    <property type="entry name" value="Beta-grasp_dom_sf"/>
</dbReference>
<keyword evidence="9" id="KW-0472">Membrane</keyword>
<dbReference type="InterPro" id="IPR001709">
    <property type="entry name" value="Flavoprot_Pyr_Nucl_cyt_Rdtase"/>
</dbReference>
<dbReference type="GO" id="GO:0006629">
    <property type="term" value="P:lipid metabolic process"/>
    <property type="evidence" value="ECO:0007669"/>
    <property type="project" value="InterPro"/>
</dbReference>
<evidence type="ECO:0000256" key="5">
    <source>
        <dbReference type="ARBA" id="ARBA00022827"/>
    </source>
</evidence>
<dbReference type="SUPFAM" id="SSF63380">
    <property type="entry name" value="Riboflavin synthase domain-like"/>
    <property type="match status" value="1"/>
</dbReference>
<dbReference type="InterPro" id="IPR008333">
    <property type="entry name" value="Cbr1-like_FAD-bd_dom"/>
</dbReference>
<keyword evidence="7" id="KW-0408">Iron</keyword>
<feature type="transmembrane region" description="Helical" evidence="9">
    <location>
        <begin position="58"/>
        <end position="77"/>
    </location>
</feature>
<evidence type="ECO:0000256" key="6">
    <source>
        <dbReference type="ARBA" id="ARBA00023002"/>
    </source>
</evidence>
<dbReference type="Gene3D" id="3.40.50.80">
    <property type="entry name" value="Nucleotide-binding domain of ferredoxin-NADP reductase (FNR) module"/>
    <property type="match status" value="1"/>
</dbReference>
<keyword evidence="4" id="KW-0479">Metal-binding</keyword>
<dbReference type="CDD" id="cd00207">
    <property type="entry name" value="fer2"/>
    <property type="match status" value="1"/>
</dbReference>